<keyword evidence="6 10" id="KW-1133">Transmembrane helix</keyword>
<dbReference type="GO" id="GO:0005886">
    <property type="term" value="C:plasma membrane"/>
    <property type="evidence" value="ECO:0007669"/>
    <property type="project" value="UniProtKB-SubCell"/>
</dbReference>
<evidence type="ECO:0000256" key="2">
    <source>
        <dbReference type="ARBA" id="ARBA00007254"/>
    </source>
</evidence>
<dbReference type="InterPro" id="IPR019823">
    <property type="entry name" value="Mechanosensitive_channel_CS"/>
</dbReference>
<evidence type="ECO:0000256" key="8">
    <source>
        <dbReference type="ARBA" id="ARBA00023136"/>
    </source>
</evidence>
<dbReference type="Gene3D" id="1.10.1200.120">
    <property type="entry name" value="Large-conductance mechanosensitive channel, MscL, domain 1"/>
    <property type="match status" value="1"/>
</dbReference>
<evidence type="ECO:0000256" key="3">
    <source>
        <dbReference type="ARBA" id="ARBA00022448"/>
    </source>
</evidence>
<evidence type="ECO:0000256" key="6">
    <source>
        <dbReference type="ARBA" id="ARBA00022989"/>
    </source>
</evidence>
<dbReference type="InterPro" id="IPR036019">
    <property type="entry name" value="MscL_channel"/>
</dbReference>
<comment type="caution">
    <text evidence="11">The sequence shown here is derived from an EMBL/GenBank/DDBJ whole genome shotgun (WGS) entry which is preliminary data.</text>
</comment>
<evidence type="ECO:0000313" key="12">
    <source>
        <dbReference type="Proteomes" id="UP000177838"/>
    </source>
</evidence>
<gene>
    <name evidence="10" type="primary">mscL</name>
    <name evidence="11" type="ORF">A2589_01010</name>
</gene>
<keyword evidence="9 10" id="KW-0407">Ion channel</keyword>
<evidence type="ECO:0000256" key="1">
    <source>
        <dbReference type="ARBA" id="ARBA00004651"/>
    </source>
</evidence>
<dbReference type="PROSITE" id="PS01327">
    <property type="entry name" value="MSCL"/>
    <property type="match status" value="1"/>
</dbReference>
<dbReference type="Proteomes" id="UP000177838">
    <property type="component" value="Unassembled WGS sequence"/>
</dbReference>
<keyword evidence="7 10" id="KW-0406">Ion transport</keyword>
<evidence type="ECO:0000256" key="4">
    <source>
        <dbReference type="ARBA" id="ARBA00022475"/>
    </source>
</evidence>
<comment type="function">
    <text evidence="10">Channel that opens in response to stretch forces in the membrane lipid bilayer. May participate in the regulation of osmotic pressure changes within the cell.</text>
</comment>
<dbReference type="NCBIfam" id="TIGR00220">
    <property type="entry name" value="mscL"/>
    <property type="match status" value="1"/>
</dbReference>
<dbReference type="InterPro" id="IPR037673">
    <property type="entry name" value="MSC/AndL"/>
</dbReference>
<dbReference type="AlphaFoldDB" id="A0A1G2QI38"/>
<sequence>MLQEFKTFALRGNVIDLAIGVVIGASFNSITNSLVNDILNPILGLLTGPVDLADKVLVLRQGIGGAPAVTLNYGQFLSSLLSFLIIAFVIFLLIRQINKWAGTNLGSHQ</sequence>
<dbReference type="PRINTS" id="PR01264">
    <property type="entry name" value="MECHCHANNEL"/>
</dbReference>
<evidence type="ECO:0000313" key="11">
    <source>
        <dbReference type="EMBL" id="OHA59692.1"/>
    </source>
</evidence>
<evidence type="ECO:0000256" key="7">
    <source>
        <dbReference type="ARBA" id="ARBA00023065"/>
    </source>
</evidence>
<dbReference type="PANTHER" id="PTHR30266">
    <property type="entry name" value="MECHANOSENSITIVE CHANNEL MSCL"/>
    <property type="match status" value="1"/>
</dbReference>
<dbReference type="HAMAP" id="MF_00115">
    <property type="entry name" value="MscL"/>
    <property type="match status" value="1"/>
</dbReference>
<dbReference type="GO" id="GO:0008381">
    <property type="term" value="F:mechanosensitive monoatomic ion channel activity"/>
    <property type="evidence" value="ECO:0007669"/>
    <property type="project" value="UniProtKB-UniRule"/>
</dbReference>
<keyword evidence="5 10" id="KW-0812">Transmembrane</keyword>
<dbReference type="EMBL" id="MHTK01000006">
    <property type="protein sequence ID" value="OHA59692.1"/>
    <property type="molecule type" value="Genomic_DNA"/>
</dbReference>
<proteinExistence type="inferred from homology"/>
<reference evidence="11 12" key="1">
    <citation type="journal article" date="2016" name="Nat. Commun.">
        <title>Thousands of microbial genomes shed light on interconnected biogeochemical processes in an aquifer system.</title>
        <authorList>
            <person name="Anantharaman K."/>
            <person name="Brown C.T."/>
            <person name="Hug L.A."/>
            <person name="Sharon I."/>
            <person name="Castelle C.J."/>
            <person name="Probst A.J."/>
            <person name="Thomas B.C."/>
            <person name="Singh A."/>
            <person name="Wilkins M.J."/>
            <person name="Karaoz U."/>
            <person name="Brodie E.L."/>
            <person name="Williams K.H."/>
            <person name="Hubbard S.S."/>
            <person name="Banfield J.F."/>
        </authorList>
    </citation>
    <scope>NUCLEOTIDE SEQUENCE [LARGE SCALE GENOMIC DNA]</scope>
</reference>
<organism evidence="11 12">
    <name type="scientific">Candidatus Vogelbacteria bacterium RIFOXYD1_FULL_46_19</name>
    <dbReference type="NCBI Taxonomy" id="1802439"/>
    <lineage>
        <taxon>Bacteria</taxon>
        <taxon>Candidatus Vogeliibacteriota</taxon>
    </lineage>
</organism>
<keyword evidence="3 10" id="KW-0813">Transport</keyword>
<feature type="transmembrane region" description="Helical" evidence="10">
    <location>
        <begin position="76"/>
        <end position="94"/>
    </location>
</feature>
<feature type="transmembrane region" description="Helical" evidence="10">
    <location>
        <begin position="12"/>
        <end position="30"/>
    </location>
</feature>
<evidence type="ECO:0000256" key="5">
    <source>
        <dbReference type="ARBA" id="ARBA00022692"/>
    </source>
</evidence>
<accession>A0A1G2QI38</accession>
<name>A0A1G2QI38_9BACT</name>
<comment type="subunit">
    <text evidence="10">Homopentamer.</text>
</comment>
<dbReference type="InterPro" id="IPR001185">
    <property type="entry name" value="MS_channel"/>
</dbReference>
<evidence type="ECO:0000256" key="10">
    <source>
        <dbReference type="HAMAP-Rule" id="MF_00115"/>
    </source>
</evidence>
<comment type="similarity">
    <text evidence="2 10">Belongs to the MscL family.</text>
</comment>
<dbReference type="PANTHER" id="PTHR30266:SF2">
    <property type="entry name" value="LARGE-CONDUCTANCE MECHANOSENSITIVE CHANNEL"/>
    <property type="match status" value="1"/>
</dbReference>
<dbReference type="Pfam" id="PF01741">
    <property type="entry name" value="MscL"/>
    <property type="match status" value="1"/>
</dbReference>
<evidence type="ECO:0000256" key="9">
    <source>
        <dbReference type="ARBA" id="ARBA00023303"/>
    </source>
</evidence>
<dbReference type="SUPFAM" id="SSF81330">
    <property type="entry name" value="Gated mechanosensitive channel"/>
    <property type="match status" value="1"/>
</dbReference>
<comment type="subcellular location">
    <subcellularLocation>
        <location evidence="1 10">Cell membrane</location>
        <topology evidence="1 10">Multi-pass membrane protein</topology>
    </subcellularLocation>
</comment>
<keyword evidence="8 10" id="KW-0472">Membrane</keyword>
<keyword evidence="4 10" id="KW-1003">Cell membrane</keyword>
<protein>
    <recommendedName>
        <fullName evidence="10">Large-conductance mechanosensitive channel</fullName>
    </recommendedName>
</protein>